<keyword evidence="3" id="KW-0808">Transferase</keyword>
<reference evidence="10 11" key="1">
    <citation type="journal article" date="2018" name="Vet. Microbiol.">
        <title>Clonal diversity and geographic distribution of methicillin-resistant Staphylococcus pseudintermedius from Australian animals: Discovery of novel sequence types.</title>
        <authorList>
            <person name="Worthing K.A."/>
            <person name="Abraham S."/>
            <person name="Coombs G.W."/>
            <person name="Pang S."/>
            <person name="Saputra S."/>
            <person name="Jordan D."/>
            <person name="Trott D.J."/>
            <person name="Norris J.M."/>
        </authorList>
    </citation>
    <scope>NUCLEOTIDE SEQUENCE [LARGE SCALE GENOMIC DNA]</scope>
    <source>
        <strain evidence="10 11">ST71 3</strain>
    </source>
</reference>
<dbReference type="Pfam" id="PF00364">
    <property type="entry name" value="Biotin_lipoyl"/>
    <property type="match status" value="1"/>
</dbReference>
<evidence type="ECO:0000256" key="7">
    <source>
        <dbReference type="ARBA" id="ARBA00031531"/>
    </source>
</evidence>
<sequence>MEIKMPKLGESVHEGTIEQWLVQEGDRVEEYDPLCEVITDKVT</sequence>
<dbReference type="Proteomes" id="UP000246351">
    <property type="component" value="Unassembled WGS sequence"/>
</dbReference>
<comment type="cofactor">
    <cofactor evidence="1">
        <name>(R)-lipoate</name>
        <dbReference type="ChEBI" id="CHEBI:83088"/>
    </cofactor>
</comment>
<feature type="non-terminal residue" evidence="10">
    <location>
        <position position="43"/>
    </location>
</feature>
<dbReference type="InterPro" id="IPR000089">
    <property type="entry name" value="Biotin_lipoyl"/>
</dbReference>
<feature type="domain" description="Lipoyl-binding" evidence="9">
    <location>
        <begin position="1"/>
        <end position="43"/>
    </location>
</feature>
<comment type="function">
    <text evidence="5">The pyruvate dehydrogenase complex catalyzes the overall conversion of pyruvate to acetyl-CoA and CO(2). It contains multiple copies of three enzymatic components: pyruvate dehydrogenase (E1), dihydrolipoamide acetyltransferase (E2) and lipoamide dehydrogenase (E3).</text>
</comment>
<dbReference type="Gene3D" id="2.40.50.100">
    <property type="match status" value="1"/>
</dbReference>
<evidence type="ECO:0000256" key="6">
    <source>
        <dbReference type="ARBA" id="ARBA00029730"/>
    </source>
</evidence>
<comment type="catalytic activity">
    <reaction evidence="8">
        <text>N(6)-[(R)-dihydrolipoyl]-L-lysyl-[protein] + acetyl-CoA = N(6)-[(R)-S(8)-acetyldihydrolipoyl]-L-lysyl-[protein] + CoA</text>
        <dbReference type="Rhea" id="RHEA:17017"/>
        <dbReference type="Rhea" id="RHEA-COMP:10475"/>
        <dbReference type="Rhea" id="RHEA-COMP:10478"/>
        <dbReference type="ChEBI" id="CHEBI:57287"/>
        <dbReference type="ChEBI" id="CHEBI:57288"/>
        <dbReference type="ChEBI" id="CHEBI:83100"/>
        <dbReference type="ChEBI" id="CHEBI:83111"/>
        <dbReference type="EC" id="2.3.1.12"/>
    </reaction>
</comment>
<dbReference type="InterPro" id="IPR050743">
    <property type="entry name" value="2-oxoacid_DH_E2_comp"/>
</dbReference>
<comment type="caution">
    <text evidence="10">The sequence shown here is derived from an EMBL/GenBank/DDBJ whole genome shotgun (WGS) entry which is preliminary data.</text>
</comment>
<dbReference type="PANTHER" id="PTHR43178:SF5">
    <property type="entry name" value="LIPOAMIDE ACYLTRANSFERASE COMPONENT OF BRANCHED-CHAIN ALPHA-KETO ACID DEHYDROGENASE COMPLEX, MITOCHONDRIAL"/>
    <property type="match status" value="1"/>
</dbReference>
<proteinExistence type="predicted"/>
<dbReference type="InterPro" id="IPR011053">
    <property type="entry name" value="Single_hybrid_motif"/>
</dbReference>
<dbReference type="SUPFAM" id="SSF51230">
    <property type="entry name" value="Single hybrid motif"/>
    <property type="match status" value="1"/>
</dbReference>
<dbReference type="PROSITE" id="PS50968">
    <property type="entry name" value="BIOTINYL_LIPOYL"/>
    <property type="match status" value="1"/>
</dbReference>
<dbReference type="AlphaFoldDB" id="A0A317Z6E5"/>
<dbReference type="CDD" id="cd06849">
    <property type="entry name" value="lipoyl_domain"/>
    <property type="match status" value="1"/>
</dbReference>
<accession>A0A317Z6E5</accession>
<dbReference type="GO" id="GO:0031405">
    <property type="term" value="F:lipoic acid binding"/>
    <property type="evidence" value="ECO:0007669"/>
    <property type="project" value="TreeGrafter"/>
</dbReference>
<protein>
    <recommendedName>
        <fullName evidence="2">Dihydrolipoyllysine-residue acetyltransferase component of pyruvate dehydrogenase complex</fullName>
    </recommendedName>
    <alternativeName>
        <fullName evidence="6">Dihydrolipoamide acetyltransferase component of pyruvate dehydrogenase complex</fullName>
    </alternativeName>
    <alternativeName>
        <fullName evidence="7">E2</fullName>
    </alternativeName>
</protein>
<evidence type="ECO:0000256" key="1">
    <source>
        <dbReference type="ARBA" id="ARBA00001938"/>
    </source>
</evidence>
<evidence type="ECO:0000259" key="9">
    <source>
        <dbReference type="PROSITE" id="PS50968"/>
    </source>
</evidence>
<evidence type="ECO:0000256" key="5">
    <source>
        <dbReference type="ARBA" id="ARBA00025211"/>
    </source>
</evidence>
<evidence type="ECO:0000256" key="2">
    <source>
        <dbReference type="ARBA" id="ARBA00016300"/>
    </source>
</evidence>
<organism evidence="10 11">
    <name type="scientific">Staphylococcus pseudintermedius</name>
    <dbReference type="NCBI Taxonomy" id="283734"/>
    <lineage>
        <taxon>Bacteria</taxon>
        <taxon>Bacillati</taxon>
        <taxon>Bacillota</taxon>
        <taxon>Bacilli</taxon>
        <taxon>Bacillales</taxon>
        <taxon>Staphylococcaceae</taxon>
        <taxon>Staphylococcus</taxon>
        <taxon>Staphylococcus intermedius group</taxon>
    </lineage>
</organism>
<gene>
    <name evidence="10" type="ORF">DD924_14770</name>
</gene>
<evidence type="ECO:0000256" key="4">
    <source>
        <dbReference type="ARBA" id="ARBA00023315"/>
    </source>
</evidence>
<evidence type="ECO:0000256" key="3">
    <source>
        <dbReference type="ARBA" id="ARBA00022679"/>
    </source>
</evidence>
<dbReference type="GO" id="GO:0005737">
    <property type="term" value="C:cytoplasm"/>
    <property type="evidence" value="ECO:0007669"/>
    <property type="project" value="TreeGrafter"/>
</dbReference>
<evidence type="ECO:0000313" key="10">
    <source>
        <dbReference type="EMBL" id="PWZ95876.1"/>
    </source>
</evidence>
<dbReference type="RefSeq" id="WP_333771168.1">
    <property type="nucleotide sequence ID" value="NZ_JANPRO010000714.1"/>
</dbReference>
<keyword evidence="4" id="KW-0012">Acyltransferase</keyword>
<evidence type="ECO:0000256" key="8">
    <source>
        <dbReference type="ARBA" id="ARBA00048370"/>
    </source>
</evidence>
<dbReference type="GO" id="GO:0004742">
    <property type="term" value="F:dihydrolipoyllysine-residue acetyltransferase activity"/>
    <property type="evidence" value="ECO:0007669"/>
    <property type="project" value="UniProtKB-EC"/>
</dbReference>
<dbReference type="PANTHER" id="PTHR43178">
    <property type="entry name" value="DIHYDROLIPOAMIDE ACETYLTRANSFERASE COMPONENT OF PYRUVATE DEHYDROGENASE COMPLEX"/>
    <property type="match status" value="1"/>
</dbReference>
<name>A0A317Z6E5_STAPS</name>
<dbReference type="EMBL" id="QEIV01001570">
    <property type="protein sequence ID" value="PWZ95876.1"/>
    <property type="molecule type" value="Genomic_DNA"/>
</dbReference>
<evidence type="ECO:0000313" key="11">
    <source>
        <dbReference type="Proteomes" id="UP000246351"/>
    </source>
</evidence>